<dbReference type="PROSITE" id="PS51730">
    <property type="entry name" value="GNAT_ATAT"/>
    <property type="match status" value="1"/>
</dbReference>
<dbReference type="EMBL" id="UFQS01000164">
    <property type="protein sequence ID" value="SSX00668.1"/>
    <property type="molecule type" value="Genomic_DNA"/>
</dbReference>
<evidence type="ECO:0000313" key="4">
    <source>
        <dbReference type="EMBL" id="SSX00668.1"/>
    </source>
</evidence>
<dbReference type="PANTHER" id="PTHR12327">
    <property type="entry name" value="ALPHA-TUBULIN N-ACETYLTRANSFERASE 1"/>
    <property type="match status" value="1"/>
</dbReference>
<sequence>MEFRFDLSDLFRHPIVKINNSMLPSGFTGDRRTALEATARIAEIINEIGEASAKTQDLCVPVTTGDKLRRSDHVIYLLNEKNDRR</sequence>
<dbReference type="GO" id="GO:0005874">
    <property type="term" value="C:microtubule"/>
    <property type="evidence" value="ECO:0007669"/>
    <property type="project" value="InterPro"/>
</dbReference>
<feature type="domain" description="N-acetyltransferase" evidence="3">
    <location>
        <begin position="1"/>
        <end position="85"/>
    </location>
</feature>
<protein>
    <submittedName>
        <fullName evidence="4">CSON003497 protein</fullName>
    </submittedName>
</protein>
<dbReference type="GO" id="GO:0019799">
    <property type="term" value="F:tubulin N-acetyltransferase activity"/>
    <property type="evidence" value="ECO:0007669"/>
    <property type="project" value="InterPro"/>
</dbReference>
<organism evidence="4">
    <name type="scientific">Culicoides sonorensis</name>
    <name type="common">Biting midge</name>
    <dbReference type="NCBI Taxonomy" id="179676"/>
    <lineage>
        <taxon>Eukaryota</taxon>
        <taxon>Metazoa</taxon>
        <taxon>Ecdysozoa</taxon>
        <taxon>Arthropoda</taxon>
        <taxon>Hexapoda</taxon>
        <taxon>Insecta</taxon>
        <taxon>Pterygota</taxon>
        <taxon>Neoptera</taxon>
        <taxon>Endopterygota</taxon>
        <taxon>Diptera</taxon>
        <taxon>Nematocera</taxon>
        <taxon>Chironomoidea</taxon>
        <taxon>Ceratopogonidae</taxon>
        <taxon>Ceratopogoninae</taxon>
        <taxon>Culicoides</taxon>
        <taxon>Monoculicoides</taxon>
    </lineage>
</organism>
<keyword evidence="1" id="KW-0808">Transferase</keyword>
<reference evidence="4" key="1">
    <citation type="submission" date="2018-04" db="EMBL/GenBank/DDBJ databases">
        <authorList>
            <person name="Go L.Y."/>
            <person name="Mitchell J.A."/>
        </authorList>
    </citation>
    <scope>NUCLEOTIDE SEQUENCE</scope>
    <source>
        <tissue evidence="4">Whole organism</tissue>
    </source>
</reference>
<dbReference type="InterPro" id="IPR038746">
    <property type="entry name" value="Atat"/>
</dbReference>
<evidence type="ECO:0000259" key="3">
    <source>
        <dbReference type="PROSITE" id="PS51730"/>
    </source>
</evidence>
<dbReference type="VEuPathDB" id="VectorBase:CSON003497"/>
<dbReference type="AlphaFoldDB" id="A0A336KAF2"/>
<gene>
    <name evidence="4" type="primary">CSON003497</name>
</gene>
<dbReference type="Pfam" id="PF05301">
    <property type="entry name" value="Acetyltransf_16"/>
    <property type="match status" value="1"/>
</dbReference>
<dbReference type="Gene3D" id="3.40.630.30">
    <property type="match status" value="1"/>
</dbReference>
<dbReference type="InterPro" id="IPR007965">
    <property type="entry name" value="GNAT_ATAT"/>
</dbReference>
<dbReference type="PANTHER" id="PTHR12327:SF0">
    <property type="entry name" value="ALPHA-TUBULIN N-ACETYLTRANSFERASE 1"/>
    <property type="match status" value="1"/>
</dbReference>
<evidence type="ECO:0000256" key="1">
    <source>
        <dbReference type="ARBA" id="ARBA00022679"/>
    </source>
</evidence>
<reference evidence="5" key="2">
    <citation type="submission" date="2018-07" db="EMBL/GenBank/DDBJ databases">
        <authorList>
            <person name="Quirk P.G."/>
            <person name="Krulwich T.A."/>
        </authorList>
    </citation>
    <scope>NUCLEOTIDE SEQUENCE</scope>
</reference>
<evidence type="ECO:0000313" key="5">
    <source>
        <dbReference type="EMBL" id="SSX21048.1"/>
    </source>
</evidence>
<dbReference type="EMBL" id="UFQT01000164">
    <property type="protein sequence ID" value="SSX21048.1"/>
    <property type="molecule type" value="Genomic_DNA"/>
</dbReference>
<evidence type="ECO:0000256" key="2">
    <source>
        <dbReference type="ARBA" id="ARBA00023315"/>
    </source>
</evidence>
<accession>A0A336KAF2</accession>
<proteinExistence type="predicted"/>
<keyword evidence="2" id="KW-0012">Acyltransferase</keyword>
<name>A0A336KAF2_CULSO</name>